<name>A0A975GT11_9BACT</name>
<proteinExistence type="predicted"/>
<evidence type="ECO:0000313" key="4">
    <source>
        <dbReference type="Proteomes" id="UP000663722"/>
    </source>
</evidence>
<dbReference type="KEGG" id="dmm:dnm_077050"/>
<dbReference type="Proteomes" id="UP000663722">
    <property type="component" value="Chromosome"/>
</dbReference>
<keyword evidence="4" id="KW-1185">Reference proteome</keyword>
<dbReference type="KEGG" id="dmm:dnm_066820"/>
<organism evidence="3 4">
    <name type="scientific">Desulfonema magnum</name>
    <dbReference type="NCBI Taxonomy" id="45655"/>
    <lineage>
        <taxon>Bacteria</taxon>
        <taxon>Pseudomonadati</taxon>
        <taxon>Thermodesulfobacteriota</taxon>
        <taxon>Desulfobacteria</taxon>
        <taxon>Desulfobacterales</taxon>
        <taxon>Desulfococcaceae</taxon>
        <taxon>Desulfonema</taxon>
    </lineage>
</organism>
<accession>A0A975GT11</accession>
<reference evidence="3" key="1">
    <citation type="journal article" date="2021" name="Microb. Physiol.">
        <title>Proteogenomic Insights into the Physiology of Marine, Sulfate-Reducing, Filamentous Desulfonema limicola and Desulfonema magnum.</title>
        <authorList>
            <person name="Schnaars V."/>
            <person name="Wohlbrand L."/>
            <person name="Scheve S."/>
            <person name="Hinrichs C."/>
            <person name="Reinhardt R."/>
            <person name="Rabus R."/>
        </authorList>
    </citation>
    <scope>NUCLEOTIDE SEQUENCE</scope>
    <source>
        <strain evidence="3">4be13</strain>
    </source>
</reference>
<dbReference type="EMBL" id="CP061800">
    <property type="protein sequence ID" value="QTA91633.1"/>
    <property type="molecule type" value="Genomic_DNA"/>
</dbReference>
<evidence type="ECO:0000313" key="3">
    <source>
        <dbReference type="EMBL" id="QTA91633.1"/>
    </source>
</evidence>
<evidence type="ECO:0000313" key="1">
    <source>
        <dbReference type="EMBL" id="QTA90436.1"/>
    </source>
</evidence>
<dbReference type="EMBL" id="CP061800">
    <property type="protein sequence ID" value="QTA90436.1"/>
    <property type="molecule type" value="Genomic_DNA"/>
</dbReference>
<evidence type="ECO:0000313" key="2">
    <source>
        <dbReference type="EMBL" id="QTA90621.1"/>
    </source>
</evidence>
<protein>
    <submittedName>
        <fullName evidence="3">Uncharacterized protein</fullName>
    </submittedName>
</protein>
<dbReference type="KEGG" id="dmm:dnm_064970"/>
<dbReference type="AlphaFoldDB" id="A0A975GT11"/>
<sequence length="60" mass="7146">MILRLFLITVRIVRKKYAEYGAQIGHSFLLSDSYKNILTKGNIYDIFRLKKEEVNDESFF</sequence>
<dbReference type="EMBL" id="CP061800">
    <property type="protein sequence ID" value="QTA90621.1"/>
    <property type="molecule type" value="Genomic_DNA"/>
</dbReference>
<gene>
    <name evidence="1" type="ORF">dnm_064970</name>
    <name evidence="2" type="ORF">dnm_066820</name>
    <name evidence="3" type="ORF">dnm_077050</name>
</gene>